<dbReference type="GeneID" id="92756614"/>
<reference evidence="3 4" key="1">
    <citation type="journal article" date="2019" name="Nat. Med.">
        <title>A library of human gut bacterial isolates paired with longitudinal multiomics data enables mechanistic microbiome research.</title>
        <authorList>
            <person name="Poyet M."/>
            <person name="Groussin M."/>
            <person name="Gibbons S.M."/>
            <person name="Avila-Pacheco J."/>
            <person name="Jiang X."/>
            <person name="Kearney S.M."/>
            <person name="Perrotta A.R."/>
            <person name="Berdy B."/>
            <person name="Zhao S."/>
            <person name="Lieberman T.D."/>
            <person name="Swanson P.K."/>
            <person name="Smith M."/>
            <person name="Roesemann S."/>
            <person name="Alexander J.E."/>
            <person name="Rich S.A."/>
            <person name="Livny J."/>
            <person name="Vlamakis H."/>
            <person name="Clish C."/>
            <person name="Bullock K."/>
            <person name="Deik A."/>
            <person name="Scott J."/>
            <person name="Pierce K.A."/>
            <person name="Xavier R.J."/>
            <person name="Alm E.J."/>
        </authorList>
    </citation>
    <scope>NUCLEOTIDE SEQUENCE [LARGE SCALE GENOMIC DNA]</scope>
    <source>
        <strain evidence="3 4">BIOML-A1</strain>
    </source>
</reference>
<dbReference type="InterPro" id="IPR014710">
    <property type="entry name" value="RmlC-like_jellyroll"/>
</dbReference>
<dbReference type="RefSeq" id="WP_004328558.1">
    <property type="nucleotide sequence ID" value="NZ_AP025581.1"/>
</dbReference>
<evidence type="ECO:0000313" key="2">
    <source>
        <dbReference type="EMBL" id="GKI17485.1"/>
    </source>
</evidence>
<dbReference type="EMBL" id="VVND01000028">
    <property type="protein sequence ID" value="KAA3157928.1"/>
    <property type="molecule type" value="Genomic_DNA"/>
</dbReference>
<dbReference type="SUPFAM" id="SSF51182">
    <property type="entry name" value="RmlC-like cupins"/>
    <property type="match status" value="1"/>
</dbReference>
<dbReference type="PANTHER" id="PTHR37694">
    <property type="entry name" value="SLR8022 PROTEIN"/>
    <property type="match status" value="1"/>
</dbReference>
<dbReference type="CDD" id="cd02230">
    <property type="entry name" value="cupin_HP0902-like"/>
    <property type="match status" value="1"/>
</dbReference>
<evidence type="ECO:0000313" key="5">
    <source>
        <dbReference type="Proteomes" id="UP001055105"/>
    </source>
</evidence>
<dbReference type="InterPro" id="IPR013096">
    <property type="entry name" value="Cupin_2"/>
</dbReference>
<dbReference type="Pfam" id="PF07883">
    <property type="entry name" value="Cupin_2"/>
    <property type="match status" value="1"/>
</dbReference>
<dbReference type="AlphaFoldDB" id="A0A5B5VKB2"/>
<name>A0A5B5VKB2_9BACT</name>
<dbReference type="Gene3D" id="2.60.120.10">
    <property type="entry name" value="Jelly Rolls"/>
    <property type="match status" value="1"/>
</dbReference>
<keyword evidence="4" id="KW-1185">Reference proteome</keyword>
<sequence length="108" mass="12100">MKKLELMKGPFSPKEKIEYAEGSIVSQEFIHNRAGNLTLFSFDEGQQLSEHTAPFDAVCQILDGEAEIHIAEDVYRLTEGQMLIMPANVPHSVHAVKAFKMLLIMIKG</sequence>
<organism evidence="2 5">
    <name type="scientific">Alistipes finegoldii</name>
    <dbReference type="NCBI Taxonomy" id="214856"/>
    <lineage>
        <taxon>Bacteria</taxon>
        <taxon>Pseudomonadati</taxon>
        <taxon>Bacteroidota</taxon>
        <taxon>Bacteroidia</taxon>
        <taxon>Bacteroidales</taxon>
        <taxon>Rikenellaceae</taxon>
        <taxon>Alistipes</taxon>
    </lineage>
</organism>
<dbReference type="EMBL" id="BQOL01000001">
    <property type="protein sequence ID" value="GKI17485.1"/>
    <property type="molecule type" value="Genomic_DNA"/>
</dbReference>
<protein>
    <submittedName>
        <fullName evidence="2 3">Cupin</fullName>
    </submittedName>
</protein>
<evidence type="ECO:0000259" key="1">
    <source>
        <dbReference type="Pfam" id="PF07883"/>
    </source>
</evidence>
<dbReference type="Proteomes" id="UP001055105">
    <property type="component" value="Unassembled WGS sequence"/>
</dbReference>
<proteinExistence type="predicted"/>
<evidence type="ECO:0000313" key="4">
    <source>
        <dbReference type="Proteomes" id="UP000324870"/>
    </source>
</evidence>
<dbReference type="InterPro" id="IPR011051">
    <property type="entry name" value="RmlC_Cupin_sf"/>
</dbReference>
<accession>A0A5B5VKB2</accession>
<dbReference type="PANTHER" id="PTHR37694:SF1">
    <property type="entry name" value="SLR8022 PROTEIN"/>
    <property type="match status" value="1"/>
</dbReference>
<gene>
    <name evidence="2" type="ORF">CE91St16_03930</name>
    <name evidence="3" type="ORF">F2A26_13300</name>
</gene>
<comment type="caution">
    <text evidence="2">The sequence shown here is derived from an EMBL/GenBank/DDBJ whole genome shotgun (WGS) entry which is preliminary data.</text>
</comment>
<feature type="domain" description="Cupin type-2" evidence="1">
    <location>
        <begin position="39"/>
        <end position="104"/>
    </location>
</feature>
<dbReference type="Proteomes" id="UP000324870">
    <property type="component" value="Unassembled WGS sequence"/>
</dbReference>
<evidence type="ECO:0000313" key="3">
    <source>
        <dbReference type="EMBL" id="KAA3157928.1"/>
    </source>
</evidence>
<reference evidence="2" key="2">
    <citation type="submission" date="2022-01" db="EMBL/GenBank/DDBJ databases">
        <title>Novel bile acid biosynthetic pathways are enriched in the microbiome of centenarians.</title>
        <authorList>
            <person name="Sato Y."/>
            <person name="Atarashi K."/>
            <person name="Plichta R.D."/>
            <person name="Arai Y."/>
            <person name="Sasajima S."/>
            <person name="Kearney M.S."/>
            <person name="Suda W."/>
            <person name="Takeshita K."/>
            <person name="Sasaki T."/>
            <person name="Okamoto S."/>
            <person name="Skelly N.A."/>
            <person name="Okamura Y."/>
            <person name="Vlamakis H."/>
            <person name="Li Y."/>
            <person name="Tanoue T."/>
            <person name="Takei H."/>
            <person name="Nittono H."/>
            <person name="Narushima S."/>
            <person name="Irie J."/>
            <person name="Itoh H."/>
            <person name="Moriya K."/>
            <person name="Sugiura Y."/>
            <person name="Suematsu M."/>
            <person name="Moritoki N."/>
            <person name="Shibata S."/>
            <person name="Littman R.D."/>
            <person name="Fischbach A.M."/>
            <person name="Uwamino Y."/>
            <person name="Inoue T."/>
            <person name="Honda A."/>
            <person name="Hattori M."/>
            <person name="Murai T."/>
            <person name="Xavier J.R."/>
            <person name="Hirose N."/>
            <person name="Honda K."/>
        </authorList>
    </citation>
    <scope>NUCLEOTIDE SEQUENCE</scope>
    <source>
        <strain evidence="2">CE91-St16</strain>
    </source>
</reference>